<dbReference type="Gene3D" id="3.20.20.70">
    <property type="entry name" value="Aldolase class I"/>
    <property type="match status" value="1"/>
</dbReference>
<dbReference type="InterPro" id="IPR058240">
    <property type="entry name" value="rSAM_sf"/>
</dbReference>
<dbReference type="InterPro" id="IPR023885">
    <property type="entry name" value="4Fe4S-binding_SPASM_dom"/>
</dbReference>
<gene>
    <name evidence="8" type="ORF">AAM4_2692</name>
</gene>
<evidence type="ECO:0000256" key="6">
    <source>
        <dbReference type="ARBA" id="ARBA00023601"/>
    </source>
</evidence>
<reference evidence="8" key="1">
    <citation type="submission" date="2014-07" db="EMBL/GenBank/DDBJ databases">
        <authorList>
            <person name="Zhang J.E."/>
            <person name="Yang H."/>
            <person name="Guo J."/>
            <person name="Deng Z."/>
            <person name="Luo H."/>
            <person name="Luo M."/>
            <person name="Zhao B."/>
        </authorList>
    </citation>
    <scope>NUCLEOTIDE SEQUENCE</scope>
    <source>
        <strain evidence="8">AM4</strain>
    </source>
</reference>
<dbReference type="InterPro" id="IPR007197">
    <property type="entry name" value="rSAM"/>
</dbReference>
<dbReference type="AlphaFoldDB" id="A0A1L7RSW5"/>
<proteinExistence type="inferred from homology"/>
<dbReference type="CDD" id="cd01335">
    <property type="entry name" value="Radical_SAM"/>
    <property type="match status" value="1"/>
</dbReference>
<accession>A0A1L7RSW5</accession>
<dbReference type="NCBIfam" id="TIGR04085">
    <property type="entry name" value="rSAM_more_4Fe4S"/>
    <property type="match status" value="1"/>
</dbReference>
<evidence type="ECO:0000256" key="4">
    <source>
        <dbReference type="ARBA" id="ARBA00023004"/>
    </source>
</evidence>
<evidence type="ECO:0000256" key="5">
    <source>
        <dbReference type="ARBA" id="ARBA00023014"/>
    </source>
</evidence>
<dbReference type="SFLD" id="SFLDG01067">
    <property type="entry name" value="SPASM/twitch_domain_containing"/>
    <property type="match status" value="1"/>
</dbReference>
<evidence type="ECO:0000313" key="8">
    <source>
        <dbReference type="EMBL" id="CED92524.1"/>
    </source>
</evidence>
<dbReference type="SFLD" id="SFLDG01386">
    <property type="entry name" value="main_SPASM_domain-containing"/>
    <property type="match status" value="1"/>
</dbReference>
<dbReference type="SUPFAM" id="SSF102114">
    <property type="entry name" value="Radical SAM enzymes"/>
    <property type="match status" value="1"/>
</dbReference>
<keyword evidence="5" id="KW-0411">Iron-sulfur</keyword>
<comment type="cofactor">
    <cofactor evidence="1">
        <name>[4Fe-4S] cluster</name>
        <dbReference type="ChEBI" id="CHEBI:49883"/>
    </cofactor>
</comment>
<dbReference type="RefSeq" id="WP_280516481.1">
    <property type="nucleotide sequence ID" value="NZ_LK995542.1"/>
</dbReference>
<keyword evidence="4" id="KW-0408">Iron</keyword>
<dbReference type="SFLD" id="SFLDS00029">
    <property type="entry name" value="Radical_SAM"/>
    <property type="match status" value="1"/>
</dbReference>
<organism evidence="8">
    <name type="scientific">Actinomyces succiniciruminis</name>
    <dbReference type="NCBI Taxonomy" id="1522002"/>
    <lineage>
        <taxon>Bacteria</taxon>
        <taxon>Bacillati</taxon>
        <taxon>Actinomycetota</taxon>
        <taxon>Actinomycetes</taxon>
        <taxon>Actinomycetales</taxon>
        <taxon>Actinomycetaceae</taxon>
        <taxon>Actinomyces</taxon>
    </lineage>
</organism>
<feature type="domain" description="Radical SAM core" evidence="7">
    <location>
        <begin position="46"/>
        <end position="192"/>
    </location>
</feature>
<evidence type="ECO:0000259" key="7">
    <source>
        <dbReference type="Pfam" id="PF04055"/>
    </source>
</evidence>
<keyword evidence="2" id="KW-0949">S-adenosyl-L-methionine</keyword>
<evidence type="ECO:0000256" key="2">
    <source>
        <dbReference type="ARBA" id="ARBA00022691"/>
    </source>
</evidence>
<dbReference type="GO" id="GO:0046872">
    <property type="term" value="F:metal ion binding"/>
    <property type="evidence" value="ECO:0007669"/>
    <property type="project" value="UniProtKB-KW"/>
</dbReference>
<dbReference type="SFLD" id="SFLDG01384">
    <property type="entry name" value="thioether_bond_formation_requi"/>
    <property type="match status" value="1"/>
</dbReference>
<protein>
    <submittedName>
        <fullName evidence="8">Radical SAM domain protein</fullName>
    </submittedName>
</protein>
<dbReference type="PANTHER" id="PTHR43273:SF3">
    <property type="entry name" value="ANAEROBIC SULFATASE-MATURATING ENZYME HOMOLOG ASLB-RELATED"/>
    <property type="match status" value="1"/>
</dbReference>
<dbReference type="InterPro" id="IPR013785">
    <property type="entry name" value="Aldolase_TIM"/>
</dbReference>
<evidence type="ECO:0000256" key="3">
    <source>
        <dbReference type="ARBA" id="ARBA00022723"/>
    </source>
</evidence>
<dbReference type="EMBL" id="LK995542">
    <property type="protein sequence ID" value="CED92524.1"/>
    <property type="molecule type" value="Genomic_DNA"/>
</dbReference>
<evidence type="ECO:0000256" key="1">
    <source>
        <dbReference type="ARBA" id="ARBA00001966"/>
    </source>
</evidence>
<keyword evidence="3" id="KW-0479">Metal-binding</keyword>
<comment type="similarity">
    <text evidence="6">Belongs to the radical SAM superfamily. Anaerobic sulfatase-maturating enzyme family.</text>
</comment>
<dbReference type="InterPro" id="IPR023867">
    <property type="entry name" value="Sulphatase_maturase_rSAM"/>
</dbReference>
<dbReference type="Pfam" id="PF04055">
    <property type="entry name" value="Radical_SAM"/>
    <property type="match status" value="1"/>
</dbReference>
<name>A0A1L7RSW5_9ACTO</name>
<dbReference type="GO" id="GO:0016491">
    <property type="term" value="F:oxidoreductase activity"/>
    <property type="evidence" value="ECO:0007669"/>
    <property type="project" value="InterPro"/>
</dbReference>
<sequence length="402" mass="44735">MPSLSSPQFHTTQAASLYKSFRQVAPKHNPAPTEQTRSPLEEVVFNVSEGCNLACSYCFAGMGTYGSPTSRWMTTNTARKAVRFITRRGVPKVVKLFGGEPFMNMPACSAIVDEFSSLFEQSQIDTTPTYVTVTNMTIWNRRIEAFINNSKVKVTASIDGPKSIHDLHRTYSNGRGSFTTVDRNIHIMQDMTGEPSALECVYTPSHLDAGISPAYLRDYLSNRYHINDIILVPVIPTDTLPSNEGQSWAQTLRQLGEDYSRSIHARTNSGDSNAQLELDSWIQQITIPKRSNYCGMGTSSLTIDAEGHLTPCYTLIGKEGWTQMQDIDNLSPHLPDELQTRVSRINKDNDRVCSECAIRDCCWGCPGAQVNTSGEIDTAYSSSCEFMIGFIEGLMLEFARKD</sequence>
<dbReference type="GO" id="GO:0051536">
    <property type="term" value="F:iron-sulfur cluster binding"/>
    <property type="evidence" value="ECO:0007669"/>
    <property type="project" value="UniProtKB-KW"/>
</dbReference>
<dbReference type="PANTHER" id="PTHR43273">
    <property type="entry name" value="ANAEROBIC SULFATASE-MATURATING ENZYME HOMOLOG ASLB-RELATED"/>
    <property type="match status" value="1"/>
</dbReference>